<name>A0A813M1E3_9BILA</name>
<comment type="similarity">
    <text evidence="1">Belongs to the VPS13 family.</text>
</comment>
<evidence type="ECO:0000256" key="4">
    <source>
        <dbReference type="SAM" id="Coils"/>
    </source>
</evidence>
<dbReference type="Proteomes" id="UP000663879">
    <property type="component" value="Unassembled WGS sequence"/>
</dbReference>
<dbReference type="OrthoDB" id="428159at2759"/>
<accession>A0A813M1E3</accession>
<dbReference type="GO" id="GO:0006623">
    <property type="term" value="P:protein targeting to vacuole"/>
    <property type="evidence" value="ECO:0007669"/>
    <property type="project" value="TreeGrafter"/>
</dbReference>
<sequence length="3467" mass="399888">MVFESFVSYFLDKYLSDYIENFDSSNLKIGIWNGDVTLENLYLKSNALDELDLPIKVVFGHLKKLTLKIPWKSLYTESVKATVDGLTILVAPKSSINYDYEKERKELRDNKLNEVRRLIELERSKQESRSDTSGNEDDQQSDTFAERIQMQIIRNLELEIKNIHIRYEDNFSKPEHPFSAGITLNSVEIKTTDEKWKPTYLKENKSQVNKLATLVSFAIYCNSDDKLLNRDNKDTSIGIMQRMITNTSEINYILKPLSLSTMAILSMKPKQDNYAFPLLDFTIILETIGLNLNRLQYFDLVDMLSTIDIMALNAKYQKYKPVESLEKKTIQWWRFAYTAIVKTQIEPKRDQFKWERIRLITRTRRDYVNILKKKAKNQKLGPVDAEIEARCEDILDVFNLMLARKQADVEIARIAQQEAKTKSTWWGWISTTTSSSDSDEKSKLDEEISLSTDEKSKLYEAIGYTEESNYEDYPEEFVGLKIKFILKKFEIKLIDGEYKTIEQQTYISNTNLLHLTVENMEANLVQLPVIKGFKISSSVKSILLTGSSFDSSIEQRREKISDSKPPIMIEPELKQQDFLEFNYQLNPRDTTCSKRFTLCSKSLRFVYHATTVNNIVYFFRPTDHISSSQKKFKNAALRTISKVKQRSILYMKNNLQNIQQMELNIDIQPSYLLVPEKGNLQDFSKLLCLNFGHLSFKSEPKKHDLQEALDESFHSAEEDDEGQEINKKYKSKDQIIDLIKLEKELETSKNQVVQASYWKYEMNLEQIQILLIENSLDLDKLMNKTVDFELLDKLYILTPLDLTFKIHQCVFTDDVTLPAWKIFGNLPLVEFSLTDHKLEQIILLFLSIPFPDSKKLAPYVDMDASFDDINEKNQEIDQFPLGETKSLTSSKSKYFTTENLQQALNLEFSFEINEINFVLREKMPLYFDWISFNIKSFGTNVLQKSYDTIVNVYLFELKCEYGLFQDVNGDKLNLIKSNTETRCNLIDINLVITDIQSPTLKLLHDNVLMNIDVKLCAIDLVMNLVAFKNILDFSDAFERRLNQSKYLQFETDLEKIEKITQRENRPLLNDDQIKYLLNKKENDQVVKKKAFFDTSLIELKLKAKFDGLKTRISTRKRNYFHVDINHLELNTIGKSSQYDVHFSLNSINVDDLESGVIYSKILCPQEESQNLINIELTLYNPPKTPLTETSILAAHYQKEKFYFKNYLNENHFDLEVKARISKIKAVFLYANLDKLFGLLRILEKSSESTKQFKEIKKGDHLEQETLINQFVFLYRIKLDVNIEAPIIIVPENSASFHGLVLDCGKLTIQTRLDIKYDYFKSKRFICNQNCLNYECLIPPVVEVQMITLSKMEISRAILNKNLDTVNELFLVNCSELNVTVKRNLQPQIYLDIESISVNAIYGGLLVSIARSDYSFVLQLLLNLAEKTKEIKDIDIPEFPISHEIKPTKNSKTPEEPQYTLATNLRTVPNLSIKLFVESIQIYLHNEEYIQKDNQRDVRNKENAFSNMDLQNLQLELNMFDNTEDERDSLKATFLLDTIILDDTRSVQFGHKPIRLIEKYSPKRIHFLAPMILFNYEQKIVRPDDEDETKIHFLPEKKIDADISFLRVCVNVDYLLTLYDFFIEGIPKKIEERIEKVDFTINEEELLAVNQRLYCNVKIENPQFILYENQYEFNNSNSLIIDGLIRFNVSLQDKKTKIVTSIDDLMIRLRSFVIKRVLKRKSFVILSPTTMGLSGVIEDNNELRSAEDVDKKNQAFIFDLQDLSLNISSQMLSTCIKMLNSIQNSMNERFKTETIEEREETKVKYESLFKTIPFNFNDFWFTQLKNGKMKTSLMTSSSSSLISSQSGVSVSSSESSRVIKNQMLIRTGKIIIKLEAGLSNQLPLLCLNVSANGEFNNWSLKPSLNLNIICEMAYFNEKLSLWEPVIEPFENKPDILKPFEVSIEMITNLDIELEENPKRSRKKNVDTQLSSHLNNIRPVQTFQISSLIPLQFVITKTFLSMLDTVSKTFVLSNDLTEKNNPEQIEYDVYEQEEDNLMENFQNKLRKEVILMEDVENEENDRDEENLSFNFLIKNELGFDVNLTALDGFKFQNLDSIEPLKHKVSNIDKILLRNDSFCPINLEYDFMGSFQESMKALEEPEKQKTSMKFTLEIVNSEWQPASISLGRSNLSGYYMSKAKSAPNEINENLIICQTVNKLDKRRIYLRSSVQFINHLNIDIDLSYPVQKLGTRDYSFSDTKWNDIVIPSCGKWSLPIELISQNFTDYVKISPIQERESFEKLSINWHSSADHKLLEFDNHIFIQVLIEKVPLNILQNCLNKIDFIYNVILLPTITFHNYLPYPINYQVINDSNAVKKQRKIIKNVLKPGESAKLINAKLGSTLYLQMENYAKSSWSSSPTIEFNDSMKKNIGTVSDRIEETNIIEFRSASAKIITMYSNLVMQNHCASLMLYAPYWVLNQTKLPLDYKFQGIDDEINVIDESFTDSPCFLKINSKIFNLQNKQLLIRINQERDIAGWSNSISIDAVGNNGTVRSISKDKNGKIYEIGVDISLQKSSNGLTKILKLTPYYILINDTQFLLELKEVKNKELSLMSINIEPNSIVPFWPSNIISQSDKNCLSLRPLKDKKDLHSNISFGQMFWYNFKHSTVLTYENNPFIEALCVECVPSEEIIRIIIRPYEYGMAPVLIVNCLDNVPVVLKQNEEPDDQTFLMPYQYKLKTWANPVGKRELLWSCGSTIDQVYNINTLQSKQQFLIDNNRTGFIISFLDGLQKVLMFVDGLENLNDEIAGYKEIKGDEYVLSFNSLSLSLIDDIKKIELLYVSLTSSSIDWGEKLNKKAKVFKSFPTYKTEKIEQAYQKYLNTSSQEIQRSASGSLSIKSIGSNKSNYSYKTIAIDEQDEVDFERMVLFVGKDEIPIERQFAPSLYLNFFTSPLQSTLHLVIHKLQIDNQLYDTVFPVVFSKVLPPKSIATPNVIKPIIELSMVQSYNNRTNTTEMKFFKVLIQEFFVKIDIALLNAIQDFVTDEANDSEKKYIRDSTEFFKEINEIKKSFKDVFETVDNLNQKQIRNDKIYYDFVHISPIKMHFSFSLAGTEAFKNTNIFINNPFFKSIGLALTDMQDVVFRLGYFEVKNTACTSREFTTEVIEHYKAQVVKQAYILFLGLDVLGNPFGLIAGLAGGVESLFYEPYAGIVQGPGEFVEGMALGLKSLFSSTLGGAAGAFSKITGTLGKGLATLSMDKEFQKSRQKANDQKSTFVQNLSQNLFMGVVSGVTGIVEKPLEGAKSGGGLGFLGGLGKGIIGAVTKPTAGVIDFASQSLEGVRKVAVQEESVERVRPPRSIYNDAVIRPYKFREAQAVLIYKSLEKSIFLNDKYKASIEAAFDNKALLIATDRHIFLVESSQLFGKWKLEWHYEFAELLNEPRLIRNTIEITLKKTDSSFLFGTGQNLKRVVPIRDEAAALKFTAKVKQVLSEKDF</sequence>
<reference evidence="8" key="1">
    <citation type="submission" date="2021-02" db="EMBL/GenBank/DDBJ databases">
        <authorList>
            <person name="Nowell W R."/>
        </authorList>
    </citation>
    <scope>NUCLEOTIDE SEQUENCE</scope>
    <source>
        <strain evidence="8">Ploen Becks lab</strain>
    </source>
</reference>
<evidence type="ECO:0000259" key="5">
    <source>
        <dbReference type="Pfam" id="PF12624"/>
    </source>
</evidence>
<keyword evidence="2" id="KW-0813">Transport</keyword>
<comment type="caution">
    <text evidence="8">The sequence shown here is derived from an EMBL/GenBank/DDBJ whole genome shotgun (WGS) entry which is preliminary data.</text>
</comment>
<dbReference type="Pfam" id="PF12624">
    <property type="entry name" value="VPS13_N"/>
    <property type="match status" value="1"/>
</dbReference>
<dbReference type="Pfam" id="PF25037">
    <property type="entry name" value="VPS13_C"/>
    <property type="match status" value="1"/>
</dbReference>
<evidence type="ECO:0000256" key="3">
    <source>
        <dbReference type="ARBA" id="ARBA00023055"/>
    </source>
</evidence>
<dbReference type="PANTHER" id="PTHR16166">
    <property type="entry name" value="VACUOLAR PROTEIN SORTING-ASSOCIATED PROTEIN VPS13"/>
    <property type="match status" value="1"/>
</dbReference>
<dbReference type="InterPro" id="IPR026854">
    <property type="entry name" value="VPS13_N"/>
</dbReference>
<keyword evidence="3" id="KW-0445">Lipid transport</keyword>
<dbReference type="InterPro" id="IPR056748">
    <property type="entry name" value="VPS13-like_C"/>
</dbReference>
<gene>
    <name evidence="8" type="ORF">OXX778_LOCUS190</name>
</gene>
<dbReference type="InterPro" id="IPR009543">
    <property type="entry name" value="VPS13_VAB"/>
</dbReference>
<keyword evidence="9" id="KW-1185">Reference proteome</keyword>
<evidence type="ECO:0000256" key="1">
    <source>
        <dbReference type="ARBA" id="ARBA00006545"/>
    </source>
</evidence>
<feature type="domain" description="Chorein N-terminal" evidence="5">
    <location>
        <begin position="2"/>
        <end position="851"/>
    </location>
</feature>
<evidence type="ECO:0000259" key="7">
    <source>
        <dbReference type="Pfam" id="PF25037"/>
    </source>
</evidence>
<dbReference type="GO" id="GO:0006869">
    <property type="term" value="P:lipid transport"/>
    <property type="evidence" value="ECO:0007669"/>
    <property type="project" value="UniProtKB-KW"/>
</dbReference>
<evidence type="ECO:0000313" key="8">
    <source>
        <dbReference type="EMBL" id="CAF0704730.1"/>
    </source>
</evidence>
<feature type="coiled-coil region" evidence="4">
    <location>
        <begin position="2025"/>
        <end position="2056"/>
    </location>
</feature>
<keyword evidence="4" id="KW-0175">Coiled coil</keyword>
<evidence type="ECO:0000259" key="6">
    <source>
        <dbReference type="Pfam" id="PF25036"/>
    </source>
</evidence>
<dbReference type="PANTHER" id="PTHR16166:SF93">
    <property type="entry name" value="INTERMEMBRANE LIPID TRANSFER PROTEIN VPS13"/>
    <property type="match status" value="1"/>
</dbReference>
<dbReference type="EMBL" id="CAJNOC010000008">
    <property type="protein sequence ID" value="CAF0704730.1"/>
    <property type="molecule type" value="Genomic_DNA"/>
</dbReference>
<protein>
    <submittedName>
        <fullName evidence="8">Uncharacterized protein</fullName>
    </submittedName>
</protein>
<evidence type="ECO:0000256" key="2">
    <source>
        <dbReference type="ARBA" id="ARBA00022448"/>
    </source>
</evidence>
<feature type="domain" description="Intermembrane lipid transfer protein VPS13-like C-terminal" evidence="7">
    <location>
        <begin position="3326"/>
        <end position="3447"/>
    </location>
</feature>
<organism evidence="8 9">
    <name type="scientific">Brachionus calyciflorus</name>
    <dbReference type="NCBI Taxonomy" id="104777"/>
    <lineage>
        <taxon>Eukaryota</taxon>
        <taxon>Metazoa</taxon>
        <taxon>Spiralia</taxon>
        <taxon>Gnathifera</taxon>
        <taxon>Rotifera</taxon>
        <taxon>Eurotatoria</taxon>
        <taxon>Monogononta</taxon>
        <taxon>Pseudotrocha</taxon>
        <taxon>Ploima</taxon>
        <taxon>Brachionidae</taxon>
        <taxon>Brachionus</taxon>
    </lineage>
</organism>
<feature type="domain" description="Vacuolar protein sorting-associated protein 13 VPS13 adaptor binding" evidence="6">
    <location>
        <begin position="2143"/>
        <end position="2617"/>
    </location>
</feature>
<proteinExistence type="inferred from homology"/>
<evidence type="ECO:0000313" key="9">
    <source>
        <dbReference type="Proteomes" id="UP000663879"/>
    </source>
</evidence>
<dbReference type="InterPro" id="IPR026847">
    <property type="entry name" value="VPS13"/>
</dbReference>
<dbReference type="Pfam" id="PF25036">
    <property type="entry name" value="VPS13_VAB"/>
    <property type="match status" value="1"/>
</dbReference>
<dbReference type="GO" id="GO:0045053">
    <property type="term" value="P:protein retention in Golgi apparatus"/>
    <property type="evidence" value="ECO:0007669"/>
    <property type="project" value="TreeGrafter"/>
</dbReference>